<dbReference type="Gene3D" id="3.40.50.300">
    <property type="entry name" value="P-loop containing nucleotide triphosphate hydrolases"/>
    <property type="match status" value="1"/>
</dbReference>
<dbReference type="EMBL" id="JAEACU010000012">
    <property type="protein sequence ID" value="KAH7513330.1"/>
    <property type="molecule type" value="Genomic_DNA"/>
</dbReference>
<sequence>MSDIVVSFVFENLKNLLIYEANLFLGVKEQVDLLQDDLGFMDSFLKDSEGKQNEHYTVKELISQIRDAAFQAEDVLSIYMAHIIKQRRRNLLQKLFHSFSHASMLHEVADETTRIKNKIDNIYANRSKFGIEAGSQSHFDEEAERLLEQRRRDVEEVDVVGFINDTTTLVDQLTDGRSLRLEITSIIGMGGVGKTTLARKIYNNSRIKNHFDRCAWVNVSQEYKTRRLLLDMLKCFMSLSDDIYQKSDEELKHTLRDNLKGRRYFVVMDDVWKPEVWDEIKAAFPDESNGSRLLITSREKAVATHASPTPPYFLPFLDEEASWELFCKKVFRGEKCPSYLESLGRQLAESCKGLPLSIVVLGGNISHSTSSATTLGSLSVRSVLSFHVIEEYNCMKYLEWILKHFRFIRVLSLEKFPSDSSIIPKGIEKLIFLRYLRISSSDDVSIFIKSIPSSICKLLYLETIHIRGRVEKPLPKSIWMMKQLRHLNVTRGLGLSNPWSRTTKLLGDDDHALSNLQVLSNLTVSPTTELLFAKSSLFPNLRKRHLIFDHPKYSDASKILASLQGSNNFQNLKTLKLEILKFGHALDLFPSVLTKITFMDCRLDSDHFKILGKLPNLRILKISFYRLPDKSRMLSVMAGEFPQLEAFQMINCFGIERWEMEMHAMPNLQRLVIKGCYGLRSLPHQLWSLTHLRLVEVSGSISEELNKELKELKMKDGCKLIIS</sequence>
<dbReference type="FunFam" id="3.40.50.300:FF:001091">
    <property type="entry name" value="Probable disease resistance protein At1g61300"/>
    <property type="match status" value="1"/>
</dbReference>
<dbReference type="PRINTS" id="PR00364">
    <property type="entry name" value="DISEASERSIST"/>
</dbReference>
<dbReference type="GO" id="GO:0006952">
    <property type="term" value="P:defense response"/>
    <property type="evidence" value="ECO:0007669"/>
    <property type="project" value="UniProtKB-KW"/>
</dbReference>
<accession>A0A978UEY7</accession>
<evidence type="ECO:0000256" key="4">
    <source>
        <dbReference type="ARBA" id="ARBA00022840"/>
    </source>
</evidence>
<dbReference type="AlphaFoldDB" id="A0A978UEY7"/>
<evidence type="ECO:0000259" key="7">
    <source>
        <dbReference type="Pfam" id="PF23598"/>
    </source>
</evidence>
<feature type="domain" description="NB-ARC" evidence="5">
    <location>
        <begin position="170"/>
        <end position="334"/>
    </location>
</feature>
<keyword evidence="2" id="KW-0547">Nucleotide-binding</keyword>
<dbReference type="InterPro" id="IPR027417">
    <property type="entry name" value="P-loop_NTPase"/>
</dbReference>
<evidence type="ECO:0000313" key="8">
    <source>
        <dbReference type="EMBL" id="KAH7513330.1"/>
    </source>
</evidence>
<dbReference type="GO" id="GO:0043531">
    <property type="term" value="F:ADP binding"/>
    <property type="evidence" value="ECO:0007669"/>
    <property type="project" value="InterPro"/>
</dbReference>
<comment type="caution">
    <text evidence="8">The sequence shown here is derived from an EMBL/GenBank/DDBJ whole genome shotgun (WGS) entry which is preliminary data.</text>
</comment>
<dbReference type="PANTHER" id="PTHR36766:SF70">
    <property type="entry name" value="DISEASE RESISTANCE PROTEIN RGA4"/>
    <property type="match status" value="1"/>
</dbReference>
<dbReference type="Pfam" id="PF23598">
    <property type="entry name" value="LRR_14"/>
    <property type="match status" value="1"/>
</dbReference>
<keyword evidence="4" id="KW-0067">ATP-binding</keyword>
<dbReference type="InterPro" id="IPR032675">
    <property type="entry name" value="LRR_dom_sf"/>
</dbReference>
<dbReference type="CDD" id="cd14798">
    <property type="entry name" value="RX-CC_like"/>
    <property type="match status" value="1"/>
</dbReference>
<dbReference type="Pfam" id="PF00931">
    <property type="entry name" value="NB-ARC"/>
    <property type="match status" value="1"/>
</dbReference>
<dbReference type="Proteomes" id="UP000813462">
    <property type="component" value="Unassembled WGS sequence"/>
</dbReference>
<evidence type="ECO:0008006" key="10">
    <source>
        <dbReference type="Google" id="ProtNLM"/>
    </source>
</evidence>
<dbReference type="InterPro" id="IPR042197">
    <property type="entry name" value="Apaf_helical"/>
</dbReference>
<gene>
    <name evidence="8" type="ORF">FEM48_Zijuj12G0188700</name>
</gene>
<evidence type="ECO:0000256" key="3">
    <source>
        <dbReference type="ARBA" id="ARBA00022821"/>
    </source>
</evidence>
<dbReference type="SUPFAM" id="SSF52058">
    <property type="entry name" value="L domain-like"/>
    <property type="match status" value="1"/>
</dbReference>
<dbReference type="SUPFAM" id="SSF52540">
    <property type="entry name" value="P-loop containing nucleoside triphosphate hydrolases"/>
    <property type="match status" value="1"/>
</dbReference>
<dbReference type="InterPro" id="IPR055414">
    <property type="entry name" value="LRR_R13L4/SHOC2-like"/>
</dbReference>
<feature type="domain" description="Disease resistance R13L4/SHOC-2-like LRR" evidence="7">
    <location>
        <begin position="385"/>
        <end position="713"/>
    </location>
</feature>
<evidence type="ECO:0000256" key="1">
    <source>
        <dbReference type="ARBA" id="ARBA00022737"/>
    </source>
</evidence>
<keyword evidence="1" id="KW-0677">Repeat</keyword>
<feature type="domain" description="Disease resistance N-terminal" evidence="6">
    <location>
        <begin position="5"/>
        <end position="90"/>
    </location>
</feature>
<evidence type="ECO:0000259" key="5">
    <source>
        <dbReference type="Pfam" id="PF00931"/>
    </source>
</evidence>
<dbReference type="Gene3D" id="1.20.5.4130">
    <property type="match status" value="1"/>
</dbReference>
<evidence type="ECO:0000259" key="6">
    <source>
        <dbReference type="Pfam" id="PF18052"/>
    </source>
</evidence>
<protein>
    <recommendedName>
        <fullName evidence="10">Disease resistance protein RPP13-like</fullName>
    </recommendedName>
</protein>
<dbReference type="PANTHER" id="PTHR36766">
    <property type="entry name" value="PLANT BROAD-SPECTRUM MILDEW RESISTANCE PROTEIN RPW8"/>
    <property type="match status" value="1"/>
</dbReference>
<dbReference type="InterPro" id="IPR041118">
    <property type="entry name" value="Rx_N"/>
</dbReference>
<evidence type="ECO:0000313" key="9">
    <source>
        <dbReference type="Proteomes" id="UP000813462"/>
    </source>
</evidence>
<proteinExistence type="predicted"/>
<dbReference type="InterPro" id="IPR002182">
    <property type="entry name" value="NB-ARC"/>
</dbReference>
<dbReference type="Gene3D" id="1.10.8.430">
    <property type="entry name" value="Helical domain of apoptotic protease-activating factors"/>
    <property type="match status" value="1"/>
</dbReference>
<dbReference type="Gene3D" id="3.80.10.10">
    <property type="entry name" value="Ribonuclease Inhibitor"/>
    <property type="match status" value="1"/>
</dbReference>
<evidence type="ECO:0000256" key="2">
    <source>
        <dbReference type="ARBA" id="ARBA00022741"/>
    </source>
</evidence>
<dbReference type="GO" id="GO:0051707">
    <property type="term" value="P:response to other organism"/>
    <property type="evidence" value="ECO:0007669"/>
    <property type="project" value="UniProtKB-ARBA"/>
</dbReference>
<keyword evidence="3" id="KW-0611">Plant defense</keyword>
<dbReference type="InterPro" id="IPR038005">
    <property type="entry name" value="RX-like_CC"/>
</dbReference>
<reference evidence="8" key="1">
    <citation type="journal article" date="2021" name="Front. Plant Sci.">
        <title>Chromosome-Scale Genome Assembly for Chinese Sour Jujube and Insights Into Its Genome Evolution and Domestication Signature.</title>
        <authorList>
            <person name="Shen L.-Y."/>
            <person name="Luo H."/>
            <person name="Wang X.-L."/>
            <person name="Wang X.-M."/>
            <person name="Qiu X.-J."/>
            <person name="Liu H."/>
            <person name="Zhou S.-S."/>
            <person name="Jia K.-H."/>
            <person name="Nie S."/>
            <person name="Bao Y.-T."/>
            <person name="Zhang R.-G."/>
            <person name="Yun Q.-Z."/>
            <person name="Chai Y.-H."/>
            <person name="Lu J.-Y."/>
            <person name="Li Y."/>
            <person name="Zhao S.-W."/>
            <person name="Mao J.-F."/>
            <person name="Jia S.-G."/>
            <person name="Mao Y.-M."/>
        </authorList>
    </citation>
    <scope>NUCLEOTIDE SEQUENCE</scope>
    <source>
        <strain evidence="8">AT0</strain>
        <tissue evidence="8">Leaf</tissue>
    </source>
</reference>
<dbReference type="Pfam" id="PF18052">
    <property type="entry name" value="Rx_N"/>
    <property type="match status" value="1"/>
</dbReference>
<organism evidence="8 9">
    <name type="scientific">Ziziphus jujuba var. spinosa</name>
    <dbReference type="NCBI Taxonomy" id="714518"/>
    <lineage>
        <taxon>Eukaryota</taxon>
        <taxon>Viridiplantae</taxon>
        <taxon>Streptophyta</taxon>
        <taxon>Embryophyta</taxon>
        <taxon>Tracheophyta</taxon>
        <taxon>Spermatophyta</taxon>
        <taxon>Magnoliopsida</taxon>
        <taxon>eudicotyledons</taxon>
        <taxon>Gunneridae</taxon>
        <taxon>Pentapetalae</taxon>
        <taxon>rosids</taxon>
        <taxon>fabids</taxon>
        <taxon>Rosales</taxon>
        <taxon>Rhamnaceae</taxon>
        <taxon>Paliureae</taxon>
        <taxon>Ziziphus</taxon>
    </lineage>
</organism>
<dbReference type="GO" id="GO:0005524">
    <property type="term" value="F:ATP binding"/>
    <property type="evidence" value="ECO:0007669"/>
    <property type="project" value="UniProtKB-KW"/>
</dbReference>
<name>A0A978UEY7_ZIZJJ</name>